<gene>
    <name evidence="2" type="ORF">C8Q71DRAFT_406693</name>
</gene>
<protein>
    <submittedName>
        <fullName evidence="2">Uncharacterized protein</fullName>
    </submittedName>
</protein>
<feature type="compositionally biased region" description="Acidic residues" evidence="1">
    <location>
        <begin position="106"/>
        <end position="134"/>
    </location>
</feature>
<dbReference type="RefSeq" id="XP_047772956.1">
    <property type="nucleotide sequence ID" value="XM_047918358.1"/>
</dbReference>
<dbReference type="Proteomes" id="UP000814176">
    <property type="component" value="Unassembled WGS sequence"/>
</dbReference>
<evidence type="ECO:0000313" key="2">
    <source>
        <dbReference type="EMBL" id="KAH9829482.1"/>
    </source>
</evidence>
<proteinExistence type="predicted"/>
<keyword evidence="3" id="KW-1185">Reference proteome</keyword>
<feature type="region of interest" description="Disordered" evidence="1">
    <location>
        <begin position="106"/>
        <end position="141"/>
    </location>
</feature>
<dbReference type="EMBL" id="JADCUA010000038">
    <property type="protein sequence ID" value="KAH9829482.1"/>
    <property type="molecule type" value="Genomic_DNA"/>
</dbReference>
<evidence type="ECO:0000313" key="3">
    <source>
        <dbReference type="Proteomes" id="UP000814176"/>
    </source>
</evidence>
<accession>A0ABQ8K056</accession>
<dbReference type="GeneID" id="71999090"/>
<sequence length="374" mass="42389">MHALDHYIRHIQQFGAPNGLCSSMTEAKHIKAVKEPWRRSNRFRPLGQMLLTNQRLDKLAGMRRDFERRGMLEGDSLVAALAELMQEDEDEQPPLVDADGARADELEADEDVDEADEGADEADEDEGDEDEDDGAVNGPQVHGFVSLARRRVCGLPNTLRALSEQIGRPELPTLLRQFLYDQQNPDSEAAGDEIPIRECPVVNSRSRVHVFPSAVATFYAPSDDSGIGGMRRERIRTVSSWRKGPPRYDCVFVGTDPSQQGMRSMHAARVRLLFSFRHDDDVTYPCALVEWFERADDEPDRCTGMWIVEPDLCADNSRYMSVIHLDSVLRLAHLIPVYGEDFLPPDFDYQYSLDAFRSFFVSKFADHNAHEIAF</sequence>
<comment type="caution">
    <text evidence="2">The sequence shown here is derived from an EMBL/GenBank/DDBJ whole genome shotgun (WGS) entry which is preliminary data.</text>
</comment>
<organism evidence="2 3">
    <name type="scientific">Rhodofomes roseus</name>
    <dbReference type="NCBI Taxonomy" id="34475"/>
    <lineage>
        <taxon>Eukaryota</taxon>
        <taxon>Fungi</taxon>
        <taxon>Dikarya</taxon>
        <taxon>Basidiomycota</taxon>
        <taxon>Agaricomycotina</taxon>
        <taxon>Agaricomycetes</taxon>
        <taxon>Polyporales</taxon>
        <taxon>Rhodofomes</taxon>
    </lineage>
</organism>
<reference evidence="2 3" key="1">
    <citation type="journal article" date="2021" name="Environ. Microbiol.">
        <title>Gene family expansions and transcriptome signatures uncover fungal adaptations to wood decay.</title>
        <authorList>
            <person name="Hage H."/>
            <person name="Miyauchi S."/>
            <person name="Viragh M."/>
            <person name="Drula E."/>
            <person name="Min B."/>
            <person name="Chaduli D."/>
            <person name="Navarro D."/>
            <person name="Favel A."/>
            <person name="Norest M."/>
            <person name="Lesage-Meessen L."/>
            <person name="Balint B."/>
            <person name="Merenyi Z."/>
            <person name="de Eugenio L."/>
            <person name="Morin E."/>
            <person name="Martinez A.T."/>
            <person name="Baldrian P."/>
            <person name="Stursova M."/>
            <person name="Martinez M.J."/>
            <person name="Novotny C."/>
            <person name="Magnuson J.K."/>
            <person name="Spatafora J.W."/>
            <person name="Maurice S."/>
            <person name="Pangilinan J."/>
            <person name="Andreopoulos W."/>
            <person name="LaButti K."/>
            <person name="Hundley H."/>
            <person name="Na H."/>
            <person name="Kuo A."/>
            <person name="Barry K."/>
            <person name="Lipzen A."/>
            <person name="Henrissat B."/>
            <person name="Riley R."/>
            <person name="Ahrendt S."/>
            <person name="Nagy L.G."/>
            <person name="Grigoriev I.V."/>
            <person name="Martin F."/>
            <person name="Rosso M.N."/>
        </authorList>
    </citation>
    <scope>NUCLEOTIDE SEQUENCE [LARGE SCALE GENOMIC DNA]</scope>
    <source>
        <strain evidence="2 3">CIRM-BRFM 1785</strain>
    </source>
</reference>
<evidence type="ECO:0000256" key="1">
    <source>
        <dbReference type="SAM" id="MobiDB-lite"/>
    </source>
</evidence>
<name>A0ABQ8K056_9APHY</name>